<accession>A0A023DKG2</accession>
<dbReference type="Proteomes" id="UP000023561">
    <property type="component" value="Unassembled WGS sequence"/>
</dbReference>
<comment type="caution">
    <text evidence="1">The sequence shown here is derived from an EMBL/GenBank/DDBJ whole genome shotgun (WGS) entry which is preliminary data.</text>
</comment>
<sequence>MQRDCKIEVYGKGLPIEADHLQGCLYSIAKKRPIFHAIYANLKVYEQLLNA</sequence>
<organism evidence="1 2">
    <name type="scientific">Parageobacillus caldoxylosilyticus NBRC 107762</name>
    <dbReference type="NCBI Taxonomy" id="1220594"/>
    <lineage>
        <taxon>Bacteria</taxon>
        <taxon>Bacillati</taxon>
        <taxon>Bacillota</taxon>
        <taxon>Bacilli</taxon>
        <taxon>Bacillales</taxon>
        <taxon>Anoxybacillaceae</taxon>
        <taxon>Saccharococcus</taxon>
    </lineage>
</organism>
<dbReference type="EMBL" id="BAWO01000073">
    <property type="protein sequence ID" value="GAJ41506.1"/>
    <property type="molecule type" value="Genomic_DNA"/>
</dbReference>
<name>A0A023DKG2_9BACL</name>
<keyword evidence="2" id="KW-1185">Reference proteome</keyword>
<reference evidence="1 2" key="1">
    <citation type="submission" date="2014-04" db="EMBL/GenBank/DDBJ databases">
        <title>Whole genome shotgun sequence of Geobacillus caldoxylosilyticus NBRC 107762.</title>
        <authorList>
            <person name="Hosoyama A."/>
            <person name="Hosoyama Y."/>
            <person name="Katano-Makiyama Y."/>
            <person name="Tsuchikane K."/>
            <person name="Ohji S."/>
            <person name="Ichikawa N."/>
            <person name="Yamazoe A."/>
            <person name="Fujita N."/>
        </authorList>
    </citation>
    <scope>NUCLEOTIDE SEQUENCE [LARGE SCALE GENOMIC DNA]</scope>
    <source>
        <strain evidence="1 2">NBRC 107762</strain>
    </source>
</reference>
<evidence type="ECO:0000313" key="2">
    <source>
        <dbReference type="Proteomes" id="UP000023561"/>
    </source>
</evidence>
<protein>
    <submittedName>
        <fullName evidence="1">Uncharacterized protein</fullName>
    </submittedName>
</protein>
<gene>
    <name evidence="1" type="ORF">GCA01S_073_00010</name>
</gene>
<dbReference type="AlphaFoldDB" id="A0A023DKG2"/>
<proteinExistence type="predicted"/>
<evidence type="ECO:0000313" key="1">
    <source>
        <dbReference type="EMBL" id="GAJ41506.1"/>
    </source>
</evidence>